<feature type="transmembrane region" description="Helical" evidence="5">
    <location>
        <begin position="490"/>
        <end position="510"/>
    </location>
</feature>
<dbReference type="EMBL" id="LR778114">
    <property type="protein sequence ID" value="CAB1130225.1"/>
    <property type="molecule type" value="Genomic_DNA"/>
</dbReference>
<dbReference type="Gene3D" id="1.20.1740.10">
    <property type="entry name" value="Amino acid/polyamine transporter I"/>
    <property type="match status" value="1"/>
</dbReference>
<feature type="transmembrane region" description="Helical" evidence="5">
    <location>
        <begin position="42"/>
        <end position="64"/>
    </location>
</feature>
<accession>A0A6F8ZL79</accession>
<feature type="transmembrane region" description="Helical" evidence="5">
    <location>
        <begin position="463"/>
        <end position="484"/>
    </location>
</feature>
<reference evidence="6 7" key="1">
    <citation type="submission" date="2020-02" db="EMBL/GenBank/DDBJ databases">
        <authorList>
            <person name="Hogendoorn C."/>
        </authorList>
    </citation>
    <scope>NUCLEOTIDE SEQUENCE [LARGE SCALE GENOMIC DNA]</scope>
    <source>
        <strain evidence="6">R501</strain>
    </source>
</reference>
<dbReference type="InterPro" id="IPR002293">
    <property type="entry name" value="AA/rel_permease1"/>
</dbReference>
<keyword evidence="2 5" id="KW-0812">Transmembrane</keyword>
<feature type="transmembrane region" description="Helical" evidence="5">
    <location>
        <begin position="124"/>
        <end position="151"/>
    </location>
</feature>
<feature type="transmembrane region" description="Helical" evidence="5">
    <location>
        <begin position="163"/>
        <end position="184"/>
    </location>
</feature>
<dbReference type="GO" id="GO:0016020">
    <property type="term" value="C:membrane"/>
    <property type="evidence" value="ECO:0007669"/>
    <property type="project" value="UniProtKB-SubCell"/>
</dbReference>
<dbReference type="PANTHER" id="PTHR47547">
    <property type="match status" value="1"/>
</dbReference>
<feature type="transmembrane region" description="Helical" evidence="5">
    <location>
        <begin position="237"/>
        <end position="259"/>
    </location>
</feature>
<feature type="transmembrane region" description="Helical" evidence="5">
    <location>
        <begin position="12"/>
        <end position="30"/>
    </location>
</feature>
<dbReference type="Proteomes" id="UP000503399">
    <property type="component" value="Chromosome"/>
</dbReference>
<dbReference type="PANTHER" id="PTHR47547:SF1">
    <property type="entry name" value="ASPARTATE-PROTON SYMPORTER"/>
    <property type="match status" value="1"/>
</dbReference>
<dbReference type="Pfam" id="PF13520">
    <property type="entry name" value="AA_permease_2"/>
    <property type="match status" value="1"/>
</dbReference>
<feature type="transmembrane region" description="Helical" evidence="5">
    <location>
        <begin position="279"/>
        <end position="297"/>
    </location>
</feature>
<feature type="transmembrane region" description="Helical" evidence="5">
    <location>
        <begin position="400"/>
        <end position="423"/>
    </location>
</feature>
<proteinExistence type="predicted"/>
<feature type="transmembrane region" description="Helical" evidence="5">
    <location>
        <begin position="339"/>
        <end position="359"/>
    </location>
</feature>
<evidence type="ECO:0000313" key="7">
    <source>
        <dbReference type="Proteomes" id="UP000503399"/>
    </source>
</evidence>
<name>A0A6F8ZL79_9FIRM</name>
<dbReference type="KEGG" id="hfv:R50_2736"/>
<feature type="transmembrane region" description="Helical" evidence="5">
    <location>
        <begin position="196"/>
        <end position="216"/>
    </location>
</feature>
<sequence length="542" mass="57517">MASKYLKHELGLLDLTMASMGAIIGSGWLLSAPTAASVAGPAAILSWVIGGVAVMLIGLVYAELGGMLPESGGIARYPQFSHGHLTGFIMGWAAWIAYASVPAVEAEAVMQYASRYVPGLWNSHASLLTGFGLVLAALLLVAFFLINYFGVRTFANVNTPLTLIKFIMPTLTILVFLFVGLHGSNFHADGGFMAKGSAGVMEAVATSGIVFAYLGFRQAVDLAGEARNPQRDVPRAVILSIILGIILYVMLQVVFTGAVPQHDLSKGWDYLPKIFQAPFAQLASTLGLGWLAVLLYADAVVSPGGTGNIYIASTTRVIYALANNGYFPRGLAKVDPRTGIPVGALVLALIMSLLYLLPFPSWQSLVGVVSAATVLTYIIGPVAASVLRRTAPDAHRPFRLGALGFWAPVAFIIGSLIIYWSTWAVDSKLLIAVLIGIVLYALAAAVAPRAIDRPTPQTIRAGIWLVVYLLAISYFGAGRFGAAYNGGKGLIHYPLDLVVVAVMSLIFYYWGVASGIETKDTQEALEAIAETRTAEVPTGFTS</sequence>
<comment type="subcellular location">
    <subcellularLocation>
        <location evidence="1">Membrane</location>
        <topology evidence="1">Multi-pass membrane protein</topology>
    </subcellularLocation>
</comment>
<keyword evidence="7" id="KW-1185">Reference proteome</keyword>
<protein>
    <submittedName>
        <fullName evidence="6">Putative amino acid-proton symporter YbeC</fullName>
    </submittedName>
</protein>
<dbReference type="AlphaFoldDB" id="A0A6F8ZL79"/>
<dbReference type="PIRSF" id="PIRSF006060">
    <property type="entry name" value="AA_transporter"/>
    <property type="match status" value="1"/>
</dbReference>
<feature type="transmembrane region" description="Helical" evidence="5">
    <location>
        <begin position="365"/>
        <end position="388"/>
    </location>
</feature>
<evidence type="ECO:0000256" key="2">
    <source>
        <dbReference type="ARBA" id="ARBA00022692"/>
    </source>
</evidence>
<organism evidence="6 7">
    <name type="scientific">Candidatus Hydrogenisulfobacillus filiaventi</name>
    <dbReference type="NCBI Taxonomy" id="2707344"/>
    <lineage>
        <taxon>Bacteria</taxon>
        <taxon>Bacillati</taxon>
        <taxon>Bacillota</taxon>
        <taxon>Clostridia</taxon>
        <taxon>Eubacteriales</taxon>
        <taxon>Clostridiales Family XVII. Incertae Sedis</taxon>
        <taxon>Candidatus Hydrogenisulfobacillus</taxon>
    </lineage>
</organism>
<dbReference type="InterPro" id="IPR052962">
    <property type="entry name" value="AA_Transporter_AGT"/>
</dbReference>
<gene>
    <name evidence="6" type="primary">ybeC</name>
    <name evidence="6" type="ORF">R50_2736</name>
</gene>
<feature type="transmembrane region" description="Helical" evidence="5">
    <location>
        <begin position="429"/>
        <end position="451"/>
    </location>
</feature>
<evidence type="ECO:0000256" key="5">
    <source>
        <dbReference type="SAM" id="Phobius"/>
    </source>
</evidence>
<keyword evidence="4 5" id="KW-0472">Membrane</keyword>
<evidence type="ECO:0000256" key="1">
    <source>
        <dbReference type="ARBA" id="ARBA00004141"/>
    </source>
</evidence>
<keyword evidence="3 5" id="KW-1133">Transmembrane helix</keyword>
<evidence type="ECO:0000313" key="6">
    <source>
        <dbReference type="EMBL" id="CAB1130225.1"/>
    </source>
</evidence>
<evidence type="ECO:0000256" key="3">
    <source>
        <dbReference type="ARBA" id="ARBA00022989"/>
    </source>
</evidence>
<dbReference type="GO" id="GO:0022857">
    <property type="term" value="F:transmembrane transporter activity"/>
    <property type="evidence" value="ECO:0007669"/>
    <property type="project" value="InterPro"/>
</dbReference>
<evidence type="ECO:0000256" key="4">
    <source>
        <dbReference type="ARBA" id="ARBA00023136"/>
    </source>
</evidence>